<proteinExistence type="predicted"/>
<accession>A0A372M7A2</accession>
<evidence type="ECO:0000313" key="3">
    <source>
        <dbReference type="Proteomes" id="UP000263094"/>
    </source>
</evidence>
<keyword evidence="2" id="KW-0808">Transferase</keyword>
<dbReference type="OrthoDB" id="9797989at2"/>
<dbReference type="InterPro" id="IPR016181">
    <property type="entry name" value="Acyl_CoA_acyltransferase"/>
</dbReference>
<dbReference type="Gene3D" id="3.40.630.30">
    <property type="match status" value="1"/>
</dbReference>
<dbReference type="PANTHER" id="PTHR39173">
    <property type="entry name" value="ACETYLTRANSFERASE"/>
    <property type="match status" value="1"/>
</dbReference>
<comment type="caution">
    <text evidence="2">The sequence shown here is derived from an EMBL/GenBank/DDBJ whole genome shotgun (WGS) entry which is preliminary data.</text>
</comment>
<dbReference type="PANTHER" id="PTHR39173:SF1">
    <property type="entry name" value="ACETYLTRANSFERASE"/>
    <property type="match status" value="1"/>
</dbReference>
<sequence length="182" mass="20299">MPRLVAPDPRFRISFVAAMAEFAAADEFFGDTLARELTLYGDDWRTDRGFARYVAALEDEAREEGARPAGFVPATWYWYVDGETFLGRIQVRHRLTAFLRDFGGHIGYGVRPAARRRGHARAMLRDVLPYARALGLDEVLVTCDVDNTPSRKVIEGCGGVLEDVRGGKLRYWVSAGCIRGGV</sequence>
<protein>
    <submittedName>
        <fullName evidence="2">GNAT family N-acetyltransferase</fullName>
    </submittedName>
</protein>
<dbReference type="InterPro" id="IPR000182">
    <property type="entry name" value="GNAT_dom"/>
</dbReference>
<gene>
    <name evidence="2" type="ORF">DY218_10665</name>
</gene>
<evidence type="ECO:0000313" key="2">
    <source>
        <dbReference type="EMBL" id="RFU86741.1"/>
    </source>
</evidence>
<dbReference type="SUPFAM" id="SSF55729">
    <property type="entry name" value="Acyl-CoA N-acyltransferases (Nat)"/>
    <property type="match status" value="1"/>
</dbReference>
<keyword evidence="3" id="KW-1185">Reference proteome</keyword>
<dbReference type="Pfam" id="PF13302">
    <property type="entry name" value="Acetyltransf_3"/>
    <property type="match status" value="1"/>
</dbReference>
<dbReference type="GO" id="GO:0016747">
    <property type="term" value="F:acyltransferase activity, transferring groups other than amino-acyl groups"/>
    <property type="evidence" value="ECO:0007669"/>
    <property type="project" value="InterPro"/>
</dbReference>
<dbReference type="EMBL" id="QUAK01000058">
    <property type="protein sequence ID" value="RFU86741.1"/>
    <property type="molecule type" value="Genomic_DNA"/>
</dbReference>
<dbReference type="AlphaFoldDB" id="A0A372M7A2"/>
<dbReference type="PROSITE" id="PS51186">
    <property type="entry name" value="GNAT"/>
    <property type="match status" value="1"/>
</dbReference>
<dbReference type="RefSeq" id="WP_128555702.1">
    <property type="nucleotide sequence ID" value="NZ_QUAK01000058.1"/>
</dbReference>
<evidence type="ECO:0000259" key="1">
    <source>
        <dbReference type="PROSITE" id="PS51186"/>
    </source>
</evidence>
<name>A0A372M7A2_9ACTN</name>
<organism evidence="2 3">
    <name type="scientific">Streptomyces triticagri</name>
    <dbReference type="NCBI Taxonomy" id="2293568"/>
    <lineage>
        <taxon>Bacteria</taxon>
        <taxon>Bacillati</taxon>
        <taxon>Actinomycetota</taxon>
        <taxon>Actinomycetes</taxon>
        <taxon>Kitasatosporales</taxon>
        <taxon>Streptomycetaceae</taxon>
        <taxon>Streptomyces</taxon>
    </lineage>
</organism>
<reference evidence="2 3" key="1">
    <citation type="submission" date="2018-08" db="EMBL/GenBank/DDBJ databases">
        <title>Isolation, diversity and antifungal activity of Actinobacteria from wheat.</title>
        <authorList>
            <person name="Han C."/>
        </authorList>
    </citation>
    <scope>NUCLEOTIDE SEQUENCE [LARGE SCALE GENOMIC DNA]</scope>
    <source>
        <strain evidence="2 3">NEAU-YY421</strain>
    </source>
</reference>
<dbReference type="Proteomes" id="UP000263094">
    <property type="component" value="Unassembled WGS sequence"/>
</dbReference>
<feature type="domain" description="N-acetyltransferase" evidence="1">
    <location>
        <begin position="20"/>
        <end position="176"/>
    </location>
</feature>